<organism evidence="1 2">
    <name type="scientific">Sorangium cellulosum</name>
    <name type="common">Polyangium cellulosum</name>
    <dbReference type="NCBI Taxonomy" id="56"/>
    <lineage>
        <taxon>Bacteria</taxon>
        <taxon>Pseudomonadati</taxon>
        <taxon>Myxococcota</taxon>
        <taxon>Polyangia</taxon>
        <taxon>Polyangiales</taxon>
        <taxon>Polyangiaceae</taxon>
        <taxon>Sorangium</taxon>
    </lineage>
</organism>
<evidence type="ECO:0000313" key="2">
    <source>
        <dbReference type="Proteomes" id="UP000075502"/>
    </source>
</evidence>
<accession>A0A150TH40</accession>
<gene>
    <name evidence="1" type="ORF">BE21_49100</name>
</gene>
<protein>
    <submittedName>
        <fullName evidence="1">Uncharacterized protein</fullName>
    </submittedName>
</protein>
<dbReference type="AlphaFoldDB" id="A0A150TH40"/>
<evidence type="ECO:0000313" key="1">
    <source>
        <dbReference type="EMBL" id="KYG03990.1"/>
    </source>
</evidence>
<dbReference type="Proteomes" id="UP000075502">
    <property type="component" value="Unassembled WGS sequence"/>
</dbReference>
<dbReference type="EMBL" id="JEME01002530">
    <property type="protein sequence ID" value="KYG03990.1"/>
    <property type="molecule type" value="Genomic_DNA"/>
</dbReference>
<name>A0A150TH40_SORCE</name>
<proteinExistence type="predicted"/>
<comment type="caution">
    <text evidence="1">The sequence shown here is derived from an EMBL/GenBank/DDBJ whole genome shotgun (WGS) entry which is preliminary data.</text>
</comment>
<sequence>MLPRDGIVSGGVPRDDTGLTGAFLFASLSEGDRVMATAILRLRAAGQRWMTPGLQFLSHLDTVIHGGWISSAGATRAPRASGLSG</sequence>
<reference evidence="1 2" key="1">
    <citation type="submission" date="2014-02" db="EMBL/GenBank/DDBJ databases">
        <title>The small core and large imbalanced accessory genome model reveals a collaborative survival strategy of Sorangium cellulosum strains in nature.</title>
        <authorList>
            <person name="Han K."/>
            <person name="Peng R."/>
            <person name="Blom J."/>
            <person name="Li Y.-Z."/>
        </authorList>
    </citation>
    <scope>NUCLEOTIDE SEQUENCE [LARGE SCALE GENOMIC DNA]</scope>
    <source>
        <strain evidence="1 2">So0007-03</strain>
    </source>
</reference>